<reference evidence="3" key="1">
    <citation type="journal article" date="2020" name="Stud. Mycol.">
        <title>101 Dothideomycetes genomes: a test case for predicting lifestyles and emergence of pathogens.</title>
        <authorList>
            <person name="Haridas S."/>
            <person name="Albert R."/>
            <person name="Binder M."/>
            <person name="Bloem J."/>
            <person name="Labutti K."/>
            <person name="Salamov A."/>
            <person name="Andreopoulos B."/>
            <person name="Baker S."/>
            <person name="Barry K."/>
            <person name="Bills G."/>
            <person name="Bluhm B."/>
            <person name="Cannon C."/>
            <person name="Castanera R."/>
            <person name="Culley D."/>
            <person name="Daum C."/>
            <person name="Ezra D."/>
            <person name="Gonzalez J."/>
            <person name="Henrissat B."/>
            <person name="Kuo A."/>
            <person name="Liang C."/>
            <person name="Lipzen A."/>
            <person name="Lutzoni F."/>
            <person name="Magnuson J."/>
            <person name="Mondo S."/>
            <person name="Nolan M."/>
            <person name="Ohm R."/>
            <person name="Pangilinan J."/>
            <person name="Park H.-J."/>
            <person name="Ramirez L."/>
            <person name="Alfaro M."/>
            <person name="Sun H."/>
            <person name="Tritt A."/>
            <person name="Yoshinaga Y."/>
            <person name="Zwiers L.-H."/>
            <person name="Turgeon B."/>
            <person name="Goodwin S."/>
            <person name="Spatafora J."/>
            <person name="Crous P."/>
            <person name="Grigoriev I."/>
        </authorList>
    </citation>
    <scope>NUCLEOTIDE SEQUENCE</scope>
    <source>
        <strain evidence="3">CBS 161.51</strain>
    </source>
</reference>
<keyword evidence="2" id="KW-0732">Signal</keyword>
<feature type="signal peptide" evidence="2">
    <location>
        <begin position="1"/>
        <end position="19"/>
    </location>
</feature>
<evidence type="ECO:0000313" key="3">
    <source>
        <dbReference type="EMBL" id="KAF1935049.1"/>
    </source>
</evidence>
<feature type="compositionally biased region" description="Basic and acidic residues" evidence="1">
    <location>
        <begin position="141"/>
        <end position="152"/>
    </location>
</feature>
<proteinExistence type="predicted"/>
<evidence type="ECO:0000313" key="4">
    <source>
        <dbReference type="Proteomes" id="UP000800038"/>
    </source>
</evidence>
<accession>A0A6A5S5M6</accession>
<evidence type="ECO:0000256" key="2">
    <source>
        <dbReference type="SAM" id="SignalP"/>
    </source>
</evidence>
<dbReference type="Proteomes" id="UP000800038">
    <property type="component" value="Unassembled WGS sequence"/>
</dbReference>
<feature type="compositionally biased region" description="Basic and acidic residues" evidence="1">
    <location>
        <begin position="160"/>
        <end position="176"/>
    </location>
</feature>
<feature type="compositionally biased region" description="Low complexity" evidence="1">
    <location>
        <begin position="121"/>
        <end position="135"/>
    </location>
</feature>
<feature type="compositionally biased region" description="Gly residues" evidence="1">
    <location>
        <begin position="68"/>
        <end position="91"/>
    </location>
</feature>
<evidence type="ECO:0000256" key="1">
    <source>
        <dbReference type="SAM" id="MobiDB-lite"/>
    </source>
</evidence>
<gene>
    <name evidence="3" type="ORF">EJ02DRAFT_439483</name>
</gene>
<feature type="region of interest" description="Disordered" evidence="1">
    <location>
        <begin position="57"/>
        <end position="205"/>
    </location>
</feature>
<organism evidence="3 4">
    <name type="scientific">Clathrospora elynae</name>
    <dbReference type="NCBI Taxonomy" id="706981"/>
    <lineage>
        <taxon>Eukaryota</taxon>
        <taxon>Fungi</taxon>
        <taxon>Dikarya</taxon>
        <taxon>Ascomycota</taxon>
        <taxon>Pezizomycotina</taxon>
        <taxon>Dothideomycetes</taxon>
        <taxon>Pleosporomycetidae</taxon>
        <taxon>Pleosporales</taxon>
        <taxon>Diademaceae</taxon>
        <taxon>Clathrospora</taxon>
    </lineage>
</organism>
<dbReference type="EMBL" id="ML976321">
    <property type="protein sequence ID" value="KAF1935049.1"/>
    <property type="molecule type" value="Genomic_DNA"/>
</dbReference>
<dbReference type="OrthoDB" id="4851624at2759"/>
<feature type="chain" id="PRO_5025420193" evidence="2">
    <location>
        <begin position="20"/>
        <end position="205"/>
    </location>
</feature>
<feature type="compositionally biased region" description="Gly residues" evidence="1">
    <location>
        <begin position="193"/>
        <end position="205"/>
    </location>
</feature>
<dbReference type="AlphaFoldDB" id="A0A6A5S5M6"/>
<name>A0A6A5S5M6_9PLEO</name>
<keyword evidence="4" id="KW-1185">Reference proteome</keyword>
<sequence length="205" mass="20525">MKLSFEISLAFLALSNVEAFAVPPHSLWVGSLSTRAYHANPVRRDPGFQKLDVLVTSGSQRHEAQKQQGGGGGGLTIGGLTIGGPGGGITGNGLKLTENQQGNGRNAAEAPKSPATEGKKPAAAAAETGAGAGTENQPGRAEGEAAKKEAQKEAQAAKGENSDGFRATEESGKFSEEAGITLDGTGNAQNLGGNLGITKGTGGST</sequence>
<protein>
    <submittedName>
        <fullName evidence="3">Uncharacterized protein</fullName>
    </submittedName>
</protein>